<keyword evidence="5" id="KW-0378">Hydrolase</keyword>
<dbReference type="InterPro" id="IPR052021">
    <property type="entry name" value="Type-I_RS_S_subunit"/>
</dbReference>
<evidence type="ECO:0000313" key="5">
    <source>
        <dbReference type="EMBL" id="MFD0960585.1"/>
    </source>
</evidence>
<proteinExistence type="inferred from homology"/>
<evidence type="ECO:0000256" key="1">
    <source>
        <dbReference type="ARBA" id="ARBA00010923"/>
    </source>
</evidence>
<dbReference type="SUPFAM" id="SSF116734">
    <property type="entry name" value="DNA methylase specificity domain"/>
    <property type="match status" value="2"/>
</dbReference>
<keyword evidence="5" id="KW-0255">Endonuclease</keyword>
<feature type="domain" description="Type I restriction modification DNA specificity" evidence="4">
    <location>
        <begin position="231"/>
        <end position="398"/>
    </location>
</feature>
<dbReference type="GO" id="GO:0016787">
    <property type="term" value="F:hydrolase activity"/>
    <property type="evidence" value="ECO:0007669"/>
    <property type="project" value="UniProtKB-KW"/>
</dbReference>
<dbReference type="PANTHER" id="PTHR30408">
    <property type="entry name" value="TYPE-1 RESTRICTION ENZYME ECOKI SPECIFICITY PROTEIN"/>
    <property type="match status" value="1"/>
</dbReference>
<dbReference type="RefSeq" id="WP_377565165.1">
    <property type="nucleotide sequence ID" value="NZ_JBHTJZ010000022.1"/>
</dbReference>
<dbReference type="Gene3D" id="1.10.287.1120">
    <property type="entry name" value="Bipartite methylase S protein"/>
    <property type="match status" value="1"/>
</dbReference>
<dbReference type="Proteomes" id="UP001596989">
    <property type="component" value="Unassembled WGS sequence"/>
</dbReference>
<dbReference type="EMBL" id="JBHTJZ010000022">
    <property type="protein sequence ID" value="MFD0960585.1"/>
    <property type="molecule type" value="Genomic_DNA"/>
</dbReference>
<keyword evidence="3" id="KW-0238">DNA-binding</keyword>
<keyword evidence="5" id="KW-0540">Nuclease</keyword>
<dbReference type="InterPro" id="IPR044946">
    <property type="entry name" value="Restrct_endonuc_typeI_TRD_sf"/>
</dbReference>
<evidence type="ECO:0000259" key="4">
    <source>
        <dbReference type="Pfam" id="PF01420"/>
    </source>
</evidence>
<dbReference type="Pfam" id="PF01420">
    <property type="entry name" value="Methylase_S"/>
    <property type="match status" value="1"/>
</dbReference>
<dbReference type="EC" id="3.1.21.-" evidence="5"/>
<protein>
    <submittedName>
        <fullName evidence="5">Restriction endonuclease subunit S</fullName>
        <ecNumber evidence="5">3.1.21.-</ecNumber>
    </submittedName>
</protein>
<gene>
    <name evidence="5" type="ORF">ACFQ2I_14430</name>
</gene>
<evidence type="ECO:0000256" key="3">
    <source>
        <dbReference type="ARBA" id="ARBA00023125"/>
    </source>
</evidence>
<dbReference type="GO" id="GO:0004519">
    <property type="term" value="F:endonuclease activity"/>
    <property type="evidence" value="ECO:0007669"/>
    <property type="project" value="UniProtKB-KW"/>
</dbReference>
<organism evidence="5 6">
    <name type="scientific">Paenibacillus chungangensis</name>
    <dbReference type="NCBI Taxonomy" id="696535"/>
    <lineage>
        <taxon>Bacteria</taxon>
        <taxon>Bacillati</taxon>
        <taxon>Bacillota</taxon>
        <taxon>Bacilli</taxon>
        <taxon>Bacillales</taxon>
        <taxon>Paenibacillaceae</taxon>
        <taxon>Paenibacillus</taxon>
    </lineage>
</organism>
<reference evidence="6" key="1">
    <citation type="journal article" date="2019" name="Int. J. Syst. Evol. Microbiol.">
        <title>The Global Catalogue of Microorganisms (GCM) 10K type strain sequencing project: providing services to taxonomists for standard genome sequencing and annotation.</title>
        <authorList>
            <consortium name="The Broad Institute Genomics Platform"/>
            <consortium name="The Broad Institute Genome Sequencing Center for Infectious Disease"/>
            <person name="Wu L."/>
            <person name="Ma J."/>
        </authorList>
    </citation>
    <scope>NUCLEOTIDE SEQUENCE [LARGE SCALE GENOMIC DNA]</scope>
    <source>
        <strain evidence="6">CCUG 59129</strain>
    </source>
</reference>
<sequence>MENGLKPYEYYKYTQIIWANRIPEHWDTKRAKALYNKATRSVREYDEVVTCFRDGTVTLRKKRRTTGFTESIKEVGYQGIRKGDLVIHVMDAFAGAVGVSDSDGKGTPVYSVCIPKVKLNNNYFAYVVREMAKTGFIQSLYRGIRERSSDFRFDVFAAQVLPVPPLEEQNQIVKYLDSQLLKINKFIKAKKKLIATLKEQKQAVINQAVTKGIDPDVKMKPSGIEWLGTIPQHWSKEKITRLFKVIGSGTTPKSGDLKYYDGDIQWINSGDLKDAHLYDTKRKVTKIALSDHSILKVYPKHTIVIAMYGATIGKLAISRIDACCNQACCCLSEVNSNRINLQYAFYLLYSCRNKLIEKSKGGGQPNISQDTIKSTWLPVPPVEEQERILSHIMEQIDRIDKSLFIIEKEVSLILEYRTRLISDVVTGKVDVRGLVVEDVNVDILDLEDTELEELESEELAQLEESEV</sequence>
<evidence type="ECO:0000256" key="2">
    <source>
        <dbReference type="ARBA" id="ARBA00022747"/>
    </source>
</evidence>
<name>A0ABW3HSX0_9BACL</name>
<evidence type="ECO:0000313" key="6">
    <source>
        <dbReference type="Proteomes" id="UP001596989"/>
    </source>
</evidence>
<accession>A0ABW3HSX0</accession>
<dbReference type="InterPro" id="IPR000055">
    <property type="entry name" value="Restrct_endonuc_typeI_TRD"/>
</dbReference>
<dbReference type="CDD" id="cd17280">
    <property type="entry name" value="RMtype1_S_MspEN3ORF6650P_TRD2-CR2_like"/>
    <property type="match status" value="1"/>
</dbReference>
<keyword evidence="6" id="KW-1185">Reference proteome</keyword>
<comment type="caution">
    <text evidence="5">The sequence shown here is derived from an EMBL/GenBank/DDBJ whole genome shotgun (WGS) entry which is preliminary data.</text>
</comment>
<dbReference type="PANTHER" id="PTHR30408:SF12">
    <property type="entry name" value="TYPE I RESTRICTION ENZYME MJAVIII SPECIFICITY SUBUNIT"/>
    <property type="match status" value="1"/>
</dbReference>
<keyword evidence="2" id="KW-0680">Restriction system</keyword>
<comment type="similarity">
    <text evidence="1">Belongs to the type-I restriction system S methylase family.</text>
</comment>
<dbReference type="Gene3D" id="3.90.220.20">
    <property type="entry name" value="DNA methylase specificity domains"/>
    <property type="match status" value="2"/>
</dbReference>